<evidence type="ECO:0000259" key="1">
    <source>
        <dbReference type="SMART" id="SM00507"/>
    </source>
</evidence>
<dbReference type="RefSeq" id="WP_012415025.1">
    <property type="nucleotide sequence ID" value="NC_010644.1"/>
</dbReference>
<gene>
    <name evidence="2" type="ordered locus">Emin_0855</name>
</gene>
<dbReference type="InterPro" id="IPR036987">
    <property type="entry name" value="SRA-YDG_sf"/>
</dbReference>
<dbReference type="GO" id="GO:0003676">
    <property type="term" value="F:nucleic acid binding"/>
    <property type="evidence" value="ECO:0007669"/>
    <property type="project" value="InterPro"/>
</dbReference>
<dbReference type="KEGG" id="emi:Emin_0855"/>
<accession>B2KD14</accession>
<dbReference type="Pfam" id="PF01844">
    <property type="entry name" value="HNH"/>
    <property type="match status" value="1"/>
</dbReference>
<keyword evidence="2" id="KW-0255">Endonuclease</keyword>
<dbReference type="OrthoDB" id="9770340at2"/>
<dbReference type="InterPro" id="IPR003615">
    <property type="entry name" value="HNH_nuc"/>
</dbReference>
<dbReference type="STRING" id="445932.Emin_0855"/>
<dbReference type="Gene3D" id="1.10.30.50">
    <property type="match status" value="1"/>
</dbReference>
<evidence type="ECO:0000313" key="3">
    <source>
        <dbReference type="Proteomes" id="UP000001029"/>
    </source>
</evidence>
<keyword evidence="2" id="KW-0540">Nuclease</keyword>
<dbReference type="CDD" id="cd00085">
    <property type="entry name" value="HNHc"/>
    <property type="match status" value="1"/>
</dbReference>
<dbReference type="PANTHER" id="PTHR33877:SF1">
    <property type="entry name" value="TYPE IV METHYL-DIRECTED RESTRICTION ENZYME ECOKMCRA"/>
    <property type="match status" value="1"/>
</dbReference>
<keyword evidence="3" id="KW-1185">Reference proteome</keyword>
<protein>
    <submittedName>
        <fullName evidence="2">Restriction endonuclease</fullName>
    </submittedName>
</protein>
<sequence length="230" mass="26830">MNYGDIISYLQMCTEEQISLQRGMYFRLNNKYSIFLMSVRTGAPYHDLFEENGRILIYEGHDIPKTKDLKKNPKELDQPQYTENGKLTQNGKFYKAAIDYKNNLNEPEVVKIYEKIKDGIWSYTGFFKLVDAWTQKSNKRSVFKFKLEIIDEPTNSKTLKKEIIHSRLIPTIVKRHVWERDKGQCVQCGNKTNLHFDHNIPFSKGGSSITAKNIQLLCAKCNLSKHDKII</sequence>
<reference evidence="2 3" key="1">
    <citation type="journal article" date="2009" name="Appl. Environ. Microbiol.">
        <title>Genomic analysis of 'Elusimicrobium minutum,' the first cultivated representative of the phylum 'Elusimicrobia' (formerly termite group 1).</title>
        <authorList>
            <person name="Herlemann D.P.R."/>
            <person name="Geissinger O."/>
            <person name="Ikeda-Ohtsubo W."/>
            <person name="Kunin V."/>
            <person name="Sun H."/>
            <person name="Lapidus A."/>
            <person name="Hugenholtz P."/>
            <person name="Brune A."/>
        </authorList>
    </citation>
    <scope>NUCLEOTIDE SEQUENCE [LARGE SCALE GENOMIC DNA]</scope>
    <source>
        <strain evidence="2 3">Pei191</strain>
    </source>
</reference>
<dbReference type="GO" id="GO:0004519">
    <property type="term" value="F:endonuclease activity"/>
    <property type="evidence" value="ECO:0007669"/>
    <property type="project" value="UniProtKB-KW"/>
</dbReference>
<dbReference type="SMART" id="SM00507">
    <property type="entry name" value="HNHc"/>
    <property type="match status" value="1"/>
</dbReference>
<dbReference type="PANTHER" id="PTHR33877">
    <property type="entry name" value="SLL1193 PROTEIN"/>
    <property type="match status" value="1"/>
</dbReference>
<dbReference type="HOGENOM" id="CLU_104510_0_0_0"/>
<proteinExistence type="predicted"/>
<keyword evidence="2" id="KW-0378">Hydrolase</keyword>
<name>B2KD14_ELUMP</name>
<dbReference type="Gene3D" id="2.30.280.10">
    <property type="entry name" value="SRA-YDG"/>
    <property type="match status" value="1"/>
</dbReference>
<dbReference type="GO" id="GO:0008270">
    <property type="term" value="F:zinc ion binding"/>
    <property type="evidence" value="ECO:0007669"/>
    <property type="project" value="InterPro"/>
</dbReference>
<evidence type="ECO:0000313" key="2">
    <source>
        <dbReference type="EMBL" id="ACC98410.1"/>
    </source>
</evidence>
<dbReference type="InterPro" id="IPR002711">
    <property type="entry name" value="HNH"/>
</dbReference>
<dbReference type="InterPro" id="IPR052892">
    <property type="entry name" value="NA-targeting_endonuclease"/>
</dbReference>
<dbReference type="EMBL" id="CP001055">
    <property type="protein sequence ID" value="ACC98410.1"/>
    <property type="molecule type" value="Genomic_DNA"/>
</dbReference>
<organism evidence="2 3">
    <name type="scientific">Elusimicrobium minutum (strain Pei191)</name>
    <dbReference type="NCBI Taxonomy" id="445932"/>
    <lineage>
        <taxon>Bacteria</taxon>
        <taxon>Pseudomonadati</taxon>
        <taxon>Elusimicrobiota</taxon>
        <taxon>Elusimicrobia</taxon>
        <taxon>Elusimicrobiales</taxon>
        <taxon>Elusimicrobiaceae</taxon>
        <taxon>Elusimicrobium</taxon>
    </lineage>
</organism>
<dbReference type="Proteomes" id="UP000001029">
    <property type="component" value="Chromosome"/>
</dbReference>
<dbReference type="AlphaFoldDB" id="B2KD14"/>
<feature type="domain" description="HNH nuclease" evidence="1">
    <location>
        <begin position="172"/>
        <end position="223"/>
    </location>
</feature>